<gene>
    <name evidence="6" type="ORF">AAF712_010838</name>
</gene>
<evidence type="ECO:0000256" key="3">
    <source>
        <dbReference type="ARBA" id="ARBA00023002"/>
    </source>
</evidence>
<keyword evidence="7" id="KW-1185">Reference proteome</keyword>
<keyword evidence="3" id="KW-0560">Oxidoreductase</keyword>
<evidence type="ECO:0000256" key="5">
    <source>
        <dbReference type="SAM" id="Coils"/>
    </source>
</evidence>
<organism evidence="6 7">
    <name type="scientific">Marasmius tenuissimus</name>
    <dbReference type="NCBI Taxonomy" id="585030"/>
    <lineage>
        <taxon>Eukaryota</taxon>
        <taxon>Fungi</taxon>
        <taxon>Dikarya</taxon>
        <taxon>Basidiomycota</taxon>
        <taxon>Agaricomycotina</taxon>
        <taxon>Agaricomycetes</taxon>
        <taxon>Agaricomycetidae</taxon>
        <taxon>Agaricales</taxon>
        <taxon>Marasmiineae</taxon>
        <taxon>Marasmiaceae</taxon>
        <taxon>Marasmius</taxon>
    </lineage>
</organism>
<protein>
    <recommendedName>
        <fullName evidence="8">NAD(P)-binding protein</fullName>
    </recommendedName>
</protein>
<feature type="coiled-coil region" evidence="5">
    <location>
        <begin position="36"/>
        <end position="91"/>
    </location>
</feature>
<dbReference type="Gene3D" id="3.40.50.720">
    <property type="entry name" value="NAD(P)-binding Rossmann-like Domain"/>
    <property type="match status" value="1"/>
</dbReference>
<dbReference type="Pfam" id="PF00106">
    <property type="entry name" value="adh_short"/>
    <property type="match status" value="1"/>
</dbReference>
<accession>A0ABR2ZM43</accession>
<sequence length="266" mass="28869">MSDDYKRVILVTGSNTGIGYEIVKGLAKKGQTVYLAARKEASGKEAQEKLKKEENLDVKFVQLNVEDIKSIEAARDAIEKAEGRLDVLVNNAGISGIGQPQKADENMDMNVLRSVFETNFFGLIQTTMAFLPLLRKAKSGYGNVVITSMEWGSCTWQAERGETMFATYCASKAAVHMYAIALANELKSARIRVNCACPGFTTTKLNLHGEGGKTPEDGAKILVDWSLLGPADDDKTGGFILFHRDDVDTHGICSGLLVGDGGEVPW</sequence>
<dbReference type="PRINTS" id="PR00081">
    <property type="entry name" value="GDHRDH"/>
</dbReference>
<dbReference type="SUPFAM" id="SSF51735">
    <property type="entry name" value="NAD(P)-binding Rossmann-fold domains"/>
    <property type="match status" value="1"/>
</dbReference>
<comment type="similarity">
    <text evidence="1 4">Belongs to the short-chain dehydrogenases/reductases (SDR) family.</text>
</comment>
<proteinExistence type="inferred from homology"/>
<dbReference type="PRINTS" id="PR00080">
    <property type="entry name" value="SDRFAMILY"/>
</dbReference>
<name>A0ABR2ZM43_9AGAR</name>
<dbReference type="Proteomes" id="UP001437256">
    <property type="component" value="Unassembled WGS sequence"/>
</dbReference>
<keyword evidence="5" id="KW-0175">Coiled coil</keyword>
<dbReference type="PANTHER" id="PTHR43490">
    <property type="entry name" value="(+)-NEOMENTHOL DEHYDROGENASE"/>
    <property type="match status" value="1"/>
</dbReference>
<dbReference type="InterPro" id="IPR036291">
    <property type="entry name" value="NAD(P)-bd_dom_sf"/>
</dbReference>
<evidence type="ECO:0000256" key="2">
    <source>
        <dbReference type="ARBA" id="ARBA00022857"/>
    </source>
</evidence>
<evidence type="ECO:0000313" key="6">
    <source>
        <dbReference type="EMBL" id="KAL0062269.1"/>
    </source>
</evidence>
<evidence type="ECO:0008006" key="8">
    <source>
        <dbReference type="Google" id="ProtNLM"/>
    </source>
</evidence>
<reference evidence="6 7" key="1">
    <citation type="submission" date="2024-05" db="EMBL/GenBank/DDBJ databases">
        <title>A draft genome resource for the thread blight pathogen Marasmius tenuissimus strain MS-2.</title>
        <authorList>
            <person name="Yulfo-Soto G.E."/>
            <person name="Baruah I.K."/>
            <person name="Amoako-Attah I."/>
            <person name="Bukari Y."/>
            <person name="Meinhardt L.W."/>
            <person name="Bailey B.A."/>
            <person name="Cohen S.P."/>
        </authorList>
    </citation>
    <scope>NUCLEOTIDE SEQUENCE [LARGE SCALE GENOMIC DNA]</scope>
    <source>
        <strain evidence="6 7">MS-2</strain>
    </source>
</reference>
<evidence type="ECO:0000256" key="1">
    <source>
        <dbReference type="ARBA" id="ARBA00006484"/>
    </source>
</evidence>
<dbReference type="PANTHER" id="PTHR43490:SF99">
    <property type="entry name" value="SHORT-CHAIN DEHYDROGENASE_REDUCTASE"/>
    <property type="match status" value="1"/>
</dbReference>
<dbReference type="InterPro" id="IPR002347">
    <property type="entry name" value="SDR_fam"/>
</dbReference>
<keyword evidence="2" id="KW-0521">NADP</keyword>
<dbReference type="EMBL" id="JBBXMP010000109">
    <property type="protein sequence ID" value="KAL0062269.1"/>
    <property type="molecule type" value="Genomic_DNA"/>
</dbReference>
<comment type="caution">
    <text evidence="6">The sequence shown here is derived from an EMBL/GenBank/DDBJ whole genome shotgun (WGS) entry which is preliminary data.</text>
</comment>
<evidence type="ECO:0000313" key="7">
    <source>
        <dbReference type="Proteomes" id="UP001437256"/>
    </source>
</evidence>
<evidence type="ECO:0000256" key="4">
    <source>
        <dbReference type="RuleBase" id="RU000363"/>
    </source>
</evidence>